<name>A0AAV9UN50_9PEZI</name>
<evidence type="ECO:0000313" key="3">
    <source>
        <dbReference type="EMBL" id="KAK6343502.1"/>
    </source>
</evidence>
<dbReference type="EMBL" id="JAVHNS010000009">
    <property type="protein sequence ID" value="KAK6343502.1"/>
    <property type="molecule type" value="Genomic_DNA"/>
</dbReference>
<comment type="caution">
    <text evidence="3">The sequence shown here is derived from an EMBL/GenBank/DDBJ whole genome shotgun (WGS) entry which is preliminary data.</text>
</comment>
<evidence type="ECO:0000313" key="4">
    <source>
        <dbReference type="Proteomes" id="UP001373714"/>
    </source>
</evidence>
<dbReference type="AlphaFoldDB" id="A0AAV9UN50"/>
<sequence length="473" mass="54654">MKALMKNPATFLIGITCLTSVYAQGYGDAVEASQQFNERAANDIRAFKQRYQDRGPLVVPEDSEWAAPTDDHDITVRKAVWDEFSTGLTTNMRENPMWYMLRAAHLLRYFSRDAEVMAQGIYQTTQNAKWLQFRDEYFEIIAPLMTEFTWEQPDPKKPGNFFQTKHQNLPTLPRGLFDRAGLFDSSFAPDPFNDTLADGAPNTYPHDTIALKIALAKLFQPRTEDFDGQPLVTVSDTRFIYLWTTIKEAYDRLAPLTKRLAKAVNKEKWKLGDPGGAATKKLDMRPRQTREYKRAEAGYENYYEKFWEEFDAYDEHEDPSKWMQSEWVIGLLFGHRLNIPNTTNVFVAYGIMVTTVYHSVLALMMDMMADIALRANIVARSSVASINPTWALPQSPEFSVSLATVEKYPEWTDGMYRTTGYPIPDQVLPMVLPLFQQQREERNRQYELWAQERDARRQAALDWSSTADERKTQ</sequence>
<reference evidence="3 4" key="1">
    <citation type="submission" date="2019-10" db="EMBL/GenBank/DDBJ databases">
        <authorList>
            <person name="Palmer J.M."/>
        </authorList>
    </citation>
    <scope>NUCLEOTIDE SEQUENCE [LARGE SCALE GENOMIC DNA]</scope>
    <source>
        <strain evidence="3 4">TWF730</strain>
    </source>
</reference>
<dbReference type="Proteomes" id="UP001373714">
    <property type="component" value="Unassembled WGS sequence"/>
</dbReference>
<keyword evidence="2" id="KW-0732">Signal</keyword>
<organism evidence="3 4">
    <name type="scientific">Orbilia blumenaviensis</name>
    <dbReference type="NCBI Taxonomy" id="1796055"/>
    <lineage>
        <taxon>Eukaryota</taxon>
        <taxon>Fungi</taxon>
        <taxon>Dikarya</taxon>
        <taxon>Ascomycota</taxon>
        <taxon>Pezizomycotina</taxon>
        <taxon>Orbiliomycetes</taxon>
        <taxon>Orbiliales</taxon>
        <taxon>Orbiliaceae</taxon>
        <taxon>Orbilia</taxon>
    </lineage>
</organism>
<keyword evidence="1" id="KW-0812">Transmembrane</keyword>
<evidence type="ECO:0000256" key="2">
    <source>
        <dbReference type="SAM" id="SignalP"/>
    </source>
</evidence>
<feature type="transmembrane region" description="Helical" evidence="1">
    <location>
        <begin position="346"/>
        <end position="364"/>
    </location>
</feature>
<keyword evidence="1" id="KW-1133">Transmembrane helix</keyword>
<keyword evidence="4" id="KW-1185">Reference proteome</keyword>
<keyword evidence="1" id="KW-0472">Membrane</keyword>
<feature type="signal peptide" evidence="2">
    <location>
        <begin position="1"/>
        <end position="23"/>
    </location>
</feature>
<gene>
    <name evidence="3" type="ORF">TWF730_011092</name>
</gene>
<proteinExistence type="predicted"/>
<protein>
    <submittedName>
        <fullName evidence="3">Uncharacterized protein</fullName>
    </submittedName>
</protein>
<feature type="chain" id="PRO_5043821721" evidence="2">
    <location>
        <begin position="24"/>
        <end position="473"/>
    </location>
</feature>
<accession>A0AAV9UN50</accession>
<evidence type="ECO:0000256" key="1">
    <source>
        <dbReference type="SAM" id="Phobius"/>
    </source>
</evidence>